<organism evidence="3 4">
    <name type="scientific">Rhizodiscina lignyota</name>
    <dbReference type="NCBI Taxonomy" id="1504668"/>
    <lineage>
        <taxon>Eukaryota</taxon>
        <taxon>Fungi</taxon>
        <taxon>Dikarya</taxon>
        <taxon>Ascomycota</taxon>
        <taxon>Pezizomycotina</taxon>
        <taxon>Dothideomycetes</taxon>
        <taxon>Pleosporomycetidae</taxon>
        <taxon>Aulographales</taxon>
        <taxon>Rhizodiscinaceae</taxon>
        <taxon>Rhizodiscina</taxon>
    </lineage>
</organism>
<feature type="region of interest" description="Disordered" evidence="1">
    <location>
        <begin position="295"/>
        <end position="370"/>
    </location>
</feature>
<dbReference type="OrthoDB" id="20872at2759"/>
<evidence type="ECO:0000313" key="4">
    <source>
        <dbReference type="Proteomes" id="UP000799772"/>
    </source>
</evidence>
<dbReference type="EMBL" id="ML978121">
    <property type="protein sequence ID" value="KAF2104606.1"/>
    <property type="molecule type" value="Genomic_DNA"/>
</dbReference>
<keyword evidence="4" id="KW-1185">Reference proteome</keyword>
<protein>
    <recommendedName>
        <fullName evidence="2">Prion-inhibition and propagation HeLo domain-containing protein</fullName>
    </recommendedName>
</protein>
<name>A0A9P4MBF7_9PEZI</name>
<comment type="caution">
    <text evidence="3">The sequence shown here is derived from an EMBL/GenBank/DDBJ whole genome shotgun (WGS) entry which is preliminary data.</text>
</comment>
<evidence type="ECO:0000313" key="3">
    <source>
        <dbReference type="EMBL" id="KAF2104606.1"/>
    </source>
</evidence>
<accession>A0A9P4MBF7</accession>
<dbReference type="Proteomes" id="UP000799772">
    <property type="component" value="Unassembled WGS sequence"/>
</dbReference>
<feature type="compositionally biased region" description="Basic and acidic residues" evidence="1">
    <location>
        <begin position="315"/>
        <end position="326"/>
    </location>
</feature>
<evidence type="ECO:0000259" key="2">
    <source>
        <dbReference type="Pfam" id="PF14479"/>
    </source>
</evidence>
<dbReference type="InterPro" id="IPR029498">
    <property type="entry name" value="HeLo_dom"/>
</dbReference>
<feature type="domain" description="Prion-inhibition and propagation HeLo" evidence="2">
    <location>
        <begin position="12"/>
        <end position="218"/>
    </location>
</feature>
<gene>
    <name evidence="3" type="ORF">NA57DRAFT_70812</name>
</gene>
<dbReference type="Gene3D" id="1.20.120.1020">
    <property type="entry name" value="Prion-inhibition and propagation, HeLo domain"/>
    <property type="match status" value="1"/>
</dbReference>
<dbReference type="AlphaFoldDB" id="A0A9P4MBF7"/>
<evidence type="ECO:0000256" key="1">
    <source>
        <dbReference type="SAM" id="MobiDB-lite"/>
    </source>
</evidence>
<dbReference type="InterPro" id="IPR038305">
    <property type="entry name" value="HeLo_sf"/>
</dbReference>
<reference evidence="3" key="1">
    <citation type="journal article" date="2020" name="Stud. Mycol.">
        <title>101 Dothideomycetes genomes: a test case for predicting lifestyles and emergence of pathogens.</title>
        <authorList>
            <person name="Haridas S."/>
            <person name="Albert R."/>
            <person name="Binder M."/>
            <person name="Bloem J."/>
            <person name="Labutti K."/>
            <person name="Salamov A."/>
            <person name="Andreopoulos B."/>
            <person name="Baker S."/>
            <person name="Barry K."/>
            <person name="Bills G."/>
            <person name="Bluhm B."/>
            <person name="Cannon C."/>
            <person name="Castanera R."/>
            <person name="Culley D."/>
            <person name="Daum C."/>
            <person name="Ezra D."/>
            <person name="Gonzalez J."/>
            <person name="Henrissat B."/>
            <person name="Kuo A."/>
            <person name="Liang C."/>
            <person name="Lipzen A."/>
            <person name="Lutzoni F."/>
            <person name="Magnuson J."/>
            <person name="Mondo S."/>
            <person name="Nolan M."/>
            <person name="Ohm R."/>
            <person name="Pangilinan J."/>
            <person name="Park H.-J."/>
            <person name="Ramirez L."/>
            <person name="Alfaro M."/>
            <person name="Sun H."/>
            <person name="Tritt A."/>
            <person name="Yoshinaga Y."/>
            <person name="Zwiers L.-H."/>
            <person name="Turgeon B."/>
            <person name="Goodwin S."/>
            <person name="Spatafora J."/>
            <person name="Crous P."/>
            <person name="Grigoriev I."/>
        </authorList>
    </citation>
    <scope>NUCLEOTIDE SEQUENCE</scope>
    <source>
        <strain evidence="3">CBS 133067</strain>
    </source>
</reference>
<proteinExistence type="predicted"/>
<dbReference type="Pfam" id="PF14479">
    <property type="entry name" value="HeLo"/>
    <property type="match status" value="1"/>
</dbReference>
<sequence length="402" mass="45895">MATDQTSSKQLTLANLFSTCVECFGLVHGDKNWSRTEHLELTKLGIQQGRLLAWGDVVGICEADEQRDARLDEPDTRDKVEAALQAIIDRPAHTDRVTQFEQYGLKPPKKFSPGFEPALDFNRLEAFREKLYYMRERIKKGEPRRGKSATMVHWQIVDALKFQDFVKLIRDNVDVLVELMGVRERVDMAMRHDIRAFGWHPVFERARASRDMSKLKMIRDVCKDEYPGYATAAEIALAQLDKEWNDNYEAVMERQATTSEIPFAASKLIAKSTESKDHDKRGSWFSHLKPKAWRKNSKHHLEVQSPATEGGTEGDPQRSKSLGHHEEDDDDDPLTHARSKSISVMPMSAAEPPKESVIEESKEQDQLSRVDTAKSIAKMNLEPVTSMISRHDQWNTHRASIA</sequence>
<feature type="compositionally biased region" description="Basic and acidic residues" evidence="1">
    <location>
        <begin position="352"/>
        <end position="370"/>
    </location>
</feature>